<accession>A0A7E4ZYM9</accession>
<reference evidence="1" key="1">
    <citation type="journal article" date="2013" name="Genetics">
        <title>The draft genome and transcriptome of Panagrellus redivivus are shaped by the harsh demands of a free-living lifestyle.</title>
        <authorList>
            <person name="Srinivasan J."/>
            <person name="Dillman A.R."/>
            <person name="Macchietto M.G."/>
            <person name="Heikkinen L."/>
            <person name="Lakso M."/>
            <person name="Fracchia K.M."/>
            <person name="Antoshechkin I."/>
            <person name="Mortazavi A."/>
            <person name="Wong G."/>
            <person name="Sternberg P.W."/>
        </authorList>
    </citation>
    <scope>NUCLEOTIDE SEQUENCE [LARGE SCALE GENOMIC DNA]</scope>
    <source>
        <strain evidence="1">MT8872</strain>
    </source>
</reference>
<evidence type="ECO:0000313" key="1">
    <source>
        <dbReference type="Proteomes" id="UP000492821"/>
    </source>
</evidence>
<protein>
    <submittedName>
        <fullName evidence="2">Pectinesterase</fullName>
    </submittedName>
</protein>
<dbReference type="AlphaFoldDB" id="A0A7E4ZYM9"/>
<name>A0A7E4ZYM9_PANRE</name>
<reference evidence="2" key="2">
    <citation type="submission" date="2020-10" db="UniProtKB">
        <authorList>
            <consortium name="WormBaseParasite"/>
        </authorList>
    </citation>
    <scope>IDENTIFICATION</scope>
</reference>
<sequence length="186" mass="21019">MPKSSSSIDPTTSPAATTLILVFHLSRVLPPSIFRQLPTMPYLILTLPYPFAKRLPQLLNPVELRNLQIAAGHSEGSLKPIVLTCNVYIASFNGNTSDFISVGQQKVVKIHNNKVFCKCEYAFFIALSEVVVENYYFNNTHYAANVVTFKHCKVSTKFLENVAHKLTELTELYFENKCESAWDKEN</sequence>
<proteinExistence type="predicted"/>
<keyword evidence="1" id="KW-1185">Reference proteome</keyword>
<dbReference type="WBParaSite" id="Pan_g3857.t1">
    <property type="protein sequence ID" value="Pan_g3857.t1"/>
    <property type="gene ID" value="Pan_g3857"/>
</dbReference>
<organism evidence="1 2">
    <name type="scientific">Panagrellus redivivus</name>
    <name type="common">Microworm</name>
    <dbReference type="NCBI Taxonomy" id="6233"/>
    <lineage>
        <taxon>Eukaryota</taxon>
        <taxon>Metazoa</taxon>
        <taxon>Ecdysozoa</taxon>
        <taxon>Nematoda</taxon>
        <taxon>Chromadorea</taxon>
        <taxon>Rhabditida</taxon>
        <taxon>Tylenchina</taxon>
        <taxon>Panagrolaimomorpha</taxon>
        <taxon>Panagrolaimoidea</taxon>
        <taxon>Panagrolaimidae</taxon>
        <taxon>Panagrellus</taxon>
    </lineage>
</organism>
<evidence type="ECO:0000313" key="2">
    <source>
        <dbReference type="WBParaSite" id="Pan_g3857.t1"/>
    </source>
</evidence>
<dbReference type="Proteomes" id="UP000492821">
    <property type="component" value="Unassembled WGS sequence"/>
</dbReference>